<sequence length="97" mass="10884">MNLELGKILFTAAIADAVSNSIDFSAFVCQSIEKHKTCNWGDCDPEDSHQNDLSFESGGRILSVYKNPAAHEDSEPKIWIITEWDRSVTTVLYPSDY</sequence>
<evidence type="ECO:0000313" key="1">
    <source>
        <dbReference type="EMBL" id="MBK9719196.1"/>
    </source>
</evidence>
<gene>
    <name evidence="1" type="ORF">IPO85_17090</name>
</gene>
<dbReference type="Proteomes" id="UP000808349">
    <property type="component" value="Unassembled WGS sequence"/>
</dbReference>
<accession>A0A9D7SD34</accession>
<proteinExistence type="predicted"/>
<organism evidence="1 2">
    <name type="scientific">Candidatus Defluviibacterium haderslevense</name>
    <dbReference type="NCBI Taxonomy" id="2981993"/>
    <lineage>
        <taxon>Bacteria</taxon>
        <taxon>Pseudomonadati</taxon>
        <taxon>Bacteroidota</taxon>
        <taxon>Saprospiria</taxon>
        <taxon>Saprospirales</taxon>
        <taxon>Saprospiraceae</taxon>
        <taxon>Candidatus Defluviibacterium</taxon>
    </lineage>
</organism>
<protein>
    <recommendedName>
        <fullName evidence="3">Type I restriction endonuclease subunit M</fullName>
    </recommendedName>
</protein>
<dbReference type="EMBL" id="JADKFW010000017">
    <property type="protein sequence ID" value="MBK9719196.1"/>
    <property type="molecule type" value="Genomic_DNA"/>
</dbReference>
<reference evidence="1 2" key="1">
    <citation type="submission" date="2020-10" db="EMBL/GenBank/DDBJ databases">
        <title>Connecting structure to function with the recovery of over 1000 high-quality activated sludge metagenome-assembled genomes encoding full-length rRNA genes using long-read sequencing.</title>
        <authorList>
            <person name="Singleton C.M."/>
            <person name="Petriglieri F."/>
            <person name="Kristensen J.M."/>
            <person name="Kirkegaard R.H."/>
            <person name="Michaelsen T.Y."/>
            <person name="Andersen M.H."/>
            <person name="Karst S.M."/>
            <person name="Dueholm M.S."/>
            <person name="Nielsen P.H."/>
            <person name="Albertsen M."/>
        </authorList>
    </citation>
    <scope>NUCLEOTIDE SEQUENCE [LARGE SCALE GENOMIC DNA]</scope>
    <source>
        <strain evidence="1">Ribe_18-Q3-R11-54_BAT3C.373</strain>
    </source>
</reference>
<dbReference type="AlphaFoldDB" id="A0A9D7SD34"/>
<name>A0A9D7SD34_9BACT</name>
<evidence type="ECO:0000313" key="2">
    <source>
        <dbReference type="Proteomes" id="UP000808349"/>
    </source>
</evidence>
<comment type="caution">
    <text evidence="1">The sequence shown here is derived from an EMBL/GenBank/DDBJ whole genome shotgun (WGS) entry which is preliminary data.</text>
</comment>
<evidence type="ECO:0008006" key="3">
    <source>
        <dbReference type="Google" id="ProtNLM"/>
    </source>
</evidence>